<name>A0A095UX65_9FLAO</name>
<keyword evidence="2" id="KW-1185">Reference proteome</keyword>
<dbReference type="eggNOG" id="ENOG5030YQY">
    <property type="taxonomic scope" value="Bacteria"/>
</dbReference>
<gene>
    <name evidence="1" type="ORF">LG45_12980</name>
</gene>
<reference evidence="1 2" key="1">
    <citation type="submission" date="2014-09" db="EMBL/GenBank/DDBJ databases">
        <title>Whole Genome Shotgun of Flavobacterium aquatile LMG 4008.</title>
        <authorList>
            <person name="Gale A.N."/>
            <person name="Pipes S.E."/>
            <person name="Newman J.D."/>
        </authorList>
    </citation>
    <scope>NUCLEOTIDE SEQUENCE [LARGE SCALE GENOMIC DNA]</scope>
    <source>
        <strain evidence="1 2">LMG 4008</strain>
    </source>
</reference>
<protein>
    <recommendedName>
        <fullName evidence="3">PsbP C-terminal domain-containing protein</fullName>
    </recommendedName>
</protein>
<proteinExistence type="predicted"/>
<dbReference type="AlphaFoldDB" id="A0A095UX65"/>
<sequence>MKLILLPILFFLGIVNSYSQERLEIKKLGFSMDVPKNWISLNNNEILKNLDNFDFTDEQLEELLKSNNSSFNISTYTKYDPKKYNGIIPTIKIRTILDQTKDSKEFLKFVQDSNESAKKTYTNFRFIDNPTIVQISNKDVVKFSVQFLLKNQGKDYEIKSNSYYILRKGYYISLNFIEEVGKENNNSFFEKLIQSIELTN</sequence>
<accession>A0A095UX65</accession>
<organism evidence="1 2">
    <name type="scientific">Flavobacterium aquatile LMG 4008 = ATCC 11947</name>
    <dbReference type="NCBI Taxonomy" id="1453498"/>
    <lineage>
        <taxon>Bacteria</taxon>
        <taxon>Pseudomonadati</taxon>
        <taxon>Bacteroidota</taxon>
        <taxon>Flavobacteriia</taxon>
        <taxon>Flavobacteriales</taxon>
        <taxon>Flavobacteriaceae</taxon>
        <taxon>Flavobacterium</taxon>
    </lineage>
</organism>
<dbReference type="RefSeq" id="WP_035127716.1">
    <property type="nucleotide sequence ID" value="NZ_JRHH01000005.1"/>
</dbReference>
<evidence type="ECO:0000313" key="1">
    <source>
        <dbReference type="EMBL" id="KGD67135.1"/>
    </source>
</evidence>
<evidence type="ECO:0000313" key="2">
    <source>
        <dbReference type="Proteomes" id="UP000029554"/>
    </source>
</evidence>
<dbReference type="Proteomes" id="UP000029554">
    <property type="component" value="Unassembled WGS sequence"/>
</dbReference>
<comment type="caution">
    <text evidence="1">The sequence shown here is derived from an EMBL/GenBank/DDBJ whole genome shotgun (WGS) entry which is preliminary data.</text>
</comment>
<dbReference type="STRING" id="1453498.LG45_12980"/>
<evidence type="ECO:0008006" key="3">
    <source>
        <dbReference type="Google" id="ProtNLM"/>
    </source>
</evidence>
<dbReference type="EMBL" id="JRHH01000005">
    <property type="protein sequence ID" value="KGD67135.1"/>
    <property type="molecule type" value="Genomic_DNA"/>
</dbReference>
<dbReference type="OrthoDB" id="1360312at2"/>